<keyword evidence="2" id="KW-0812">Transmembrane</keyword>
<feature type="compositionally biased region" description="Polar residues" evidence="1">
    <location>
        <begin position="388"/>
        <end position="402"/>
    </location>
</feature>
<dbReference type="RefSeq" id="WP_308459048.1">
    <property type="nucleotide sequence ID" value="NZ_JAJEPS010000004.1"/>
</dbReference>
<dbReference type="Proteomes" id="UP001198220">
    <property type="component" value="Unassembled WGS sequence"/>
</dbReference>
<keyword evidence="2" id="KW-1133">Transmembrane helix</keyword>
<protein>
    <submittedName>
        <fullName evidence="3">Sporulation protein YqfD</fullName>
    </submittedName>
</protein>
<keyword evidence="4" id="KW-1185">Reference proteome</keyword>
<evidence type="ECO:0000313" key="4">
    <source>
        <dbReference type="Proteomes" id="UP001198220"/>
    </source>
</evidence>
<dbReference type="NCBIfam" id="TIGR02876">
    <property type="entry name" value="spore_yqfD"/>
    <property type="match status" value="1"/>
</dbReference>
<feature type="transmembrane region" description="Helical" evidence="2">
    <location>
        <begin position="89"/>
        <end position="109"/>
    </location>
</feature>
<organism evidence="3 4">
    <name type="scientific">Hominiventricola filiformis</name>
    <dbReference type="NCBI Taxonomy" id="2885352"/>
    <lineage>
        <taxon>Bacteria</taxon>
        <taxon>Bacillati</taxon>
        <taxon>Bacillota</taxon>
        <taxon>Clostridia</taxon>
        <taxon>Lachnospirales</taxon>
        <taxon>Lachnospiraceae</taxon>
        <taxon>Hominiventricola</taxon>
    </lineage>
</organism>
<feature type="compositionally biased region" description="Basic and acidic residues" evidence="1">
    <location>
        <begin position="410"/>
        <end position="420"/>
    </location>
</feature>
<dbReference type="PIRSF" id="PIRSF029895">
    <property type="entry name" value="SpoIV"/>
    <property type="match status" value="1"/>
</dbReference>
<keyword evidence="2" id="KW-0472">Membrane</keyword>
<feature type="region of interest" description="Disordered" evidence="1">
    <location>
        <begin position="388"/>
        <end position="420"/>
    </location>
</feature>
<evidence type="ECO:0000256" key="2">
    <source>
        <dbReference type="SAM" id="Phobius"/>
    </source>
</evidence>
<comment type="caution">
    <text evidence="3">The sequence shown here is derived from an EMBL/GenBank/DDBJ whole genome shotgun (WGS) entry which is preliminary data.</text>
</comment>
<dbReference type="InterPro" id="IPR010690">
    <property type="entry name" value="YqfD"/>
</dbReference>
<reference evidence="3 4" key="1">
    <citation type="submission" date="2021-10" db="EMBL/GenBank/DDBJ databases">
        <title>Anaerobic single-cell dispensing facilitates the cultivation of human gut bacteria.</title>
        <authorList>
            <person name="Afrizal A."/>
        </authorList>
    </citation>
    <scope>NUCLEOTIDE SEQUENCE [LARGE SCALE GENOMIC DNA]</scope>
    <source>
        <strain evidence="3 4">CLA-AA-H276</strain>
    </source>
</reference>
<name>A0AAE3DBL2_9FIRM</name>
<accession>A0AAE3DBL2</accession>
<dbReference type="AlphaFoldDB" id="A0AAE3DBL2"/>
<proteinExistence type="predicted"/>
<gene>
    <name evidence="3" type="primary">yqfD</name>
    <name evidence="3" type="ORF">LKD36_05795</name>
</gene>
<evidence type="ECO:0000256" key="1">
    <source>
        <dbReference type="SAM" id="MobiDB-lite"/>
    </source>
</evidence>
<dbReference type="EMBL" id="JAJEPS010000004">
    <property type="protein sequence ID" value="MCC2125691.1"/>
    <property type="molecule type" value="Genomic_DNA"/>
</dbReference>
<dbReference type="Pfam" id="PF06898">
    <property type="entry name" value="YqfD"/>
    <property type="match status" value="1"/>
</dbReference>
<evidence type="ECO:0000313" key="3">
    <source>
        <dbReference type="EMBL" id="MCC2125691.1"/>
    </source>
</evidence>
<sequence>MLTAFVKFLKGYVKIRLTGYSPERFLNLCGRYHMIIWELQNKGTEYEMCISISSFKKLRPLLRKTGTKAVILERHGLPFILYRYRKRKMFAAGAAGAAVLLYGMSLFIWNIHIEGTSSLSDPMILEFLEEQQVVHGMRKTAVHGGWIEEALRKQFPEITWTSVEVKGTRLIIHIKENEDADYGAIPEPDQPAELVAKTDGTVVSMIVRSGTQEAQIGQLVKQGDLLVSSKIEVLDDAGEPAHTYYVHADADVIIRSSGHYESSFPLQYRKKEYTGRKKTCYYVILGNKRITFGHTGDIYEEQDVLTKEMPLKLTENFYLPVSFGKSMIKEYISEEVIYTEREAQEKAQQELSLFFEKLSRKGLQIIENNVKIESNGVLCRASGTYVTEENAVQEQTPRTELPTQDDPEEERERTSSDITG</sequence>